<dbReference type="PANTHER" id="PTHR13789">
    <property type="entry name" value="MONOOXYGENASE"/>
    <property type="match status" value="1"/>
</dbReference>
<proteinExistence type="predicted"/>
<evidence type="ECO:0000313" key="8">
    <source>
        <dbReference type="Proteomes" id="UP000249340"/>
    </source>
</evidence>
<dbReference type="InterPro" id="IPR036188">
    <property type="entry name" value="FAD/NAD-bd_sf"/>
</dbReference>
<keyword evidence="8" id="KW-1185">Reference proteome</keyword>
<dbReference type="EMBL" id="CP031264">
    <property type="protein sequence ID" value="AXI78492.1"/>
    <property type="molecule type" value="Genomic_DNA"/>
</dbReference>
<dbReference type="Pfam" id="PF01494">
    <property type="entry name" value="FAD_binding_3"/>
    <property type="match status" value="1"/>
</dbReference>
<dbReference type="InterPro" id="IPR050493">
    <property type="entry name" value="FAD-dep_Monooxygenase_BioMet"/>
</dbReference>
<dbReference type="SUPFAM" id="SSF54373">
    <property type="entry name" value="FAD-linked reductases, C-terminal domain"/>
    <property type="match status" value="1"/>
</dbReference>
<evidence type="ECO:0000256" key="5">
    <source>
        <dbReference type="ARBA" id="ARBA00023033"/>
    </source>
</evidence>
<dbReference type="OrthoDB" id="9782160at2"/>
<dbReference type="PRINTS" id="PR00420">
    <property type="entry name" value="RNGMNOXGNASE"/>
</dbReference>
<keyword evidence="4 7" id="KW-0560">Oxidoreductase</keyword>
<protein>
    <submittedName>
        <fullName evidence="7">3-hydroxybenzoate 6-monooxygenase</fullName>
        <ecNumber evidence="7">1.14.13.24</ecNumber>
    </submittedName>
</protein>
<comment type="cofactor">
    <cofactor evidence="1">
        <name>FAD</name>
        <dbReference type="ChEBI" id="CHEBI:57692"/>
    </cofactor>
</comment>
<organism evidence="7 8">
    <name type="scientific">Peterkaempfera bronchialis</name>
    <dbReference type="NCBI Taxonomy" id="2126346"/>
    <lineage>
        <taxon>Bacteria</taxon>
        <taxon>Bacillati</taxon>
        <taxon>Actinomycetota</taxon>
        <taxon>Actinomycetes</taxon>
        <taxon>Kitasatosporales</taxon>
        <taxon>Streptomycetaceae</taxon>
        <taxon>Peterkaempfera</taxon>
    </lineage>
</organism>
<dbReference type="AlphaFoldDB" id="A0A345SXN7"/>
<dbReference type="EC" id="1.14.13.24" evidence="7"/>
<evidence type="ECO:0000259" key="6">
    <source>
        <dbReference type="Pfam" id="PF01494"/>
    </source>
</evidence>
<evidence type="ECO:0000256" key="2">
    <source>
        <dbReference type="ARBA" id="ARBA00022630"/>
    </source>
</evidence>
<evidence type="ECO:0000313" key="7">
    <source>
        <dbReference type="EMBL" id="AXI78492.1"/>
    </source>
</evidence>
<dbReference type="PANTHER" id="PTHR13789:SF318">
    <property type="entry name" value="GERANYLGERANYL DIPHOSPHATE REDUCTASE"/>
    <property type="match status" value="1"/>
</dbReference>
<accession>A0A345SXN7</accession>
<name>A0A345SXN7_9ACTN</name>
<dbReference type="SUPFAM" id="SSF51905">
    <property type="entry name" value="FAD/NAD(P)-binding domain"/>
    <property type="match status" value="1"/>
</dbReference>
<dbReference type="InterPro" id="IPR002938">
    <property type="entry name" value="FAD-bd"/>
</dbReference>
<dbReference type="NCBIfam" id="NF006021">
    <property type="entry name" value="PRK08163.1"/>
    <property type="match status" value="1"/>
</dbReference>
<gene>
    <name evidence="7" type="ORF">C7M71_014685</name>
</gene>
<dbReference type="RefSeq" id="WP_111488764.1">
    <property type="nucleotide sequence ID" value="NZ_CP031264.1"/>
</dbReference>
<keyword evidence="2" id="KW-0285">Flavoprotein</keyword>
<feature type="domain" description="FAD-binding" evidence="6">
    <location>
        <begin position="3"/>
        <end position="344"/>
    </location>
</feature>
<keyword evidence="5 7" id="KW-0503">Monooxygenase</keyword>
<dbReference type="Gene3D" id="3.50.50.60">
    <property type="entry name" value="FAD/NAD(P)-binding domain"/>
    <property type="match status" value="1"/>
</dbReference>
<keyword evidence="3" id="KW-0274">FAD</keyword>
<dbReference type="KEGG" id="stri:C7M71_014685"/>
<evidence type="ECO:0000256" key="4">
    <source>
        <dbReference type="ARBA" id="ARBA00023002"/>
    </source>
</evidence>
<reference evidence="8" key="1">
    <citation type="submission" date="2018-07" db="EMBL/GenBank/DDBJ databases">
        <title>Streptacidiphilus bronchialis DSM 106435 chromosome.</title>
        <authorList>
            <person name="Batra D."/>
            <person name="Gulvik C.A."/>
        </authorList>
    </citation>
    <scope>NUCLEOTIDE SEQUENCE [LARGE SCALE GENOMIC DNA]</scope>
    <source>
        <strain evidence="8">DSM 106435</strain>
    </source>
</reference>
<dbReference type="GO" id="GO:0018669">
    <property type="term" value="F:3-hydroxybenzoate 6-monooxygenase activity"/>
    <property type="evidence" value="ECO:0007669"/>
    <property type="project" value="UniProtKB-EC"/>
</dbReference>
<evidence type="ECO:0000256" key="3">
    <source>
        <dbReference type="ARBA" id="ARBA00022827"/>
    </source>
</evidence>
<dbReference type="GO" id="GO:0071949">
    <property type="term" value="F:FAD binding"/>
    <property type="evidence" value="ECO:0007669"/>
    <property type="project" value="InterPro"/>
</dbReference>
<dbReference type="Proteomes" id="UP000249340">
    <property type="component" value="Chromosome"/>
</dbReference>
<evidence type="ECO:0000256" key="1">
    <source>
        <dbReference type="ARBA" id="ARBA00001974"/>
    </source>
</evidence>
<sequence>MSKAVIVGGGIGGLAAALALSRQGHRAVVLERAPEFAEIGAGIQIAPNGIHALDRLGLGRAVRASAVHMAELRFMDGVTGDHVVSLPLTEEYQRRFGNPYVVVHRAELHTLLLEACLASDAVELRGSSAVVGYEQDGRTATVLLESGERITGDGVIGADGIHSAIRQQLVGDGPPRISGITVYRAVIPMEQVPEELRWSTSVTWWAGPHCHFVHYPIAGGKYLNLAASSDNGATEATAGVPVSEEFVRREFGALGPSAHRLLELGEGWKSWVLVDRDPVDDWTDGRVTLLGDAAHPMLHYAAQGACQALEDAVLLGELLDCSADEFPQRFEKYNAERRLRTARVQLAARESIRLWHPAGQDAVARNALLSSLSARELHDQVAWMHGVREFGQQQEADRQHHIRSTVEKGKRI</sequence>